<name>A0ACC3ZJQ8_COLTU</name>
<reference evidence="1 2" key="1">
    <citation type="journal article" date="2020" name="Phytopathology">
        <title>Genome Sequence Resources of Colletotrichum truncatum, C. plurivorum, C. musicola, and C. sojae: Four Species Pathogenic to Soybean (Glycine max).</title>
        <authorList>
            <person name="Rogerio F."/>
            <person name="Boufleur T.R."/>
            <person name="Ciampi-Guillardi M."/>
            <person name="Sukno S.A."/>
            <person name="Thon M.R."/>
            <person name="Massola Junior N.S."/>
            <person name="Baroncelli R."/>
        </authorList>
    </citation>
    <scope>NUCLEOTIDE SEQUENCE [LARGE SCALE GENOMIC DNA]</scope>
    <source>
        <strain evidence="1 2">CMES1059</strain>
    </source>
</reference>
<dbReference type="Proteomes" id="UP000805649">
    <property type="component" value="Unassembled WGS sequence"/>
</dbReference>
<gene>
    <name evidence="1" type="ORF">CTRU02_202228</name>
</gene>
<comment type="caution">
    <text evidence="1">The sequence shown here is derived from an EMBL/GenBank/DDBJ whole genome shotgun (WGS) entry which is preliminary data.</text>
</comment>
<accession>A0ACC3ZJQ8</accession>
<organism evidence="1 2">
    <name type="scientific">Colletotrichum truncatum</name>
    <name type="common">Anthracnose fungus</name>
    <name type="synonym">Colletotrichum capsici</name>
    <dbReference type="NCBI Taxonomy" id="5467"/>
    <lineage>
        <taxon>Eukaryota</taxon>
        <taxon>Fungi</taxon>
        <taxon>Dikarya</taxon>
        <taxon>Ascomycota</taxon>
        <taxon>Pezizomycotina</taxon>
        <taxon>Sordariomycetes</taxon>
        <taxon>Hypocreomycetidae</taxon>
        <taxon>Glomerellales</taxon>
        <taxon>Glomerellaceae</taxon>
        <taxon>Colletotrichum</taxon>
        <taxon>Colletotrichum truncatum species complex</taxon>
    </lineage>
</organism>
<dbReference type="EMBL" id="VUJX02000001">
    <property type="protein sequence ID" value="KAL0944341.1"/>
    <property type="molecule type" value="Genomic_DNA"/>
</dbReference>
<evidence type="ECO:0000313" key="2">
    <source>
        <dbReference type="Proteomes" id="UP000805649"/>
    </source>
</evidence>
<keyword evidence="2" id="KW-1185">Reference proteome</keyword>
<proteinExistence type="predicted"/>
<sequence>MNARRYRGLSWGLKKYGPQTFPSCASKHTIAVAAALFSGVSLSALAAQLKINAVGAYAPGMNRKLAKYRTGLFTVAAAIM</sequence>
<evidence type="ECO:0000313" key="1">
    <source>
        <dbReference type="EMBL" id="KAL0944341.1"/>
    </source>
</evidence>
<protein>
    <submittedName>
        <fullName evidence="1">Uncharacterized protein</fullName>
    </submittedName>
</protein>